<gene>
    <name evidence="17" type="ORF">FC23_GL000179</name>
</gene>
<evidence type="ECO:0000256" key="12">
    <source>
        <dbReference type="ARBA" id="ARBA00023008"/>
    </source>
</evidence>
<dbReference type="FunFam" id="2.70.150.10:FF:000020">
    <property type="entry name" value="Copper-exporting P-type ATPase A"/>
    <property type="match status" value="1"/>
</dbReference>
<keyword evidence="10" id="KW-1278">Translocase</keyword>
<protein>
    <recommendedName>
        <fullName evidence="3">P-type Cu(+) transporter</fullName>
        <ecNumber evidence="3">7.2.2.8</ecNumber>
    </recommendedName>
</protein>
<feature type="transmembrane region" description="Helical" evidence="15">
    <location>
        <begin position="34"/>
        <end position="51"/>
    </location>
</feature>
<dbReference type="InterPro" id="IPR036412">
    <property type="entry name" value="HAD-like_sf"/>
</dbReference>
<evidence type="ECO:0000256" key="2">
    <source>
        <dbReference type="ARBA" id="ARBA00006024"/>
    </source>
</evidence>
<feature type="transmembrane region" description="Helical" evidence="15">
    <location>
        <begin position="249"/>
        <end position="271"/>
    </location>
</feature>
<dbReference type="NCBIfam" id="TIGR01525">
    <property type="entry name" value="ATPase-IB_hvy"/>
    <property type="match status" value="1"/>
</dbReference>
<evidence type="ECO:0000256" key="6">
    <source>
        <dbReference type="ARBA" id="ARBA00022723"/>
    </source>
</evidence>
<feature type="domain" description="P-type ATPase A" evidence="16">
    <location>
        <begin position="130"/>
        <end position="229"/>
    </location>
</feature>
<evidence type="ECO:0000256" key="11">
    <source>
        <dbReference type="ARBA" id="ARBA00022989"/>
    </source>
</evidence>
<dbReference type="InterPro" id="IPR018303">
    <property type="entry name" value="ATPase_P-typ_P_site"/>
</dbReference>
<dbReference type="InterPro" id="IPR023299">
    <property type="entry name" value="ATPase_P-typ_cyto_dom_N"/>
</dbReference>
<evidence type="ECO:0000256" key="10">
    <source>
        <dbReference type="ARBA" id="ARBA00022967"/>
    </source>
</evidence>
<comment type="subcellular location">
    <subcellularLocation>
        <location evidence="1">Cell membrane</location>
        <topology evidence="1">Multi-pass membrane protein</topology>
    </subcellularLocation>
</comment>
<evidence type="ECO:0000256" key="3">
    <source>
        <dbReference type="ARBA" id="ARBA00012517"/>
    </source>
</evidence>
<comment type="catalytic activity">
    <reaction evidence="14">
        <text>Cu(+)(in) + ATP + H2O = Cu(+)(out) + ADP + phosphate + H(+)</text>
        <dbReference type="Rhea" id="RHEA:25792"/>
        <dbReference type="ChEBI" id="CHEBI:15377"/>
        <dbReference type="ChEBI" id="CHEBI:15378"/>
        <dbReference type="ChEBI" id="CHEBI:30616"/>
        <dbReference type="ChEBI" id="CHEBI:43474"/>
        <dbReference type="ChEBI" id="CHEBI:49552"/>
        <dbReference type="ChEBI" id="CHEBI:456216"/>
        <dbReference type="EC" id="7.2.2.8"/>
    </reaction>
</comment>
<dbReference type="InterPro" id="IPR059000">
    <property type="entry name" value="ATPase_P-type_domA"/>
</dbReference>
<dbReference type="GO" id="GO:0005507">
    <property type="term" value="F:copper ion binding"/>
    <property type="evidence" value="ECO:0007669"/>
    <property type="project" value="TreeGrafter"/>
</dbReference>
<dbReference type="InterPro" id="IPR023298">
    <property type="entry name" value="ATPase_P-typ_TM_dom_sf"/>
</dbReference>
<feature type="transmembrane region" description="Helical" evidence="15">
    <location>
        <begin position="610"/>
        <end position="629"/>
    </location>
</feature>
<dbReference type="OrthoDB" id="9813266at2"/>
<dbReference type="NCBIfam" id="TIGR01511">
    <property type="entry name" value="ATPase-IB1_Cu"/>
    <property type="match status" value="1"/>
</dbReference>
<keyword evidence="4 15" id="KW-1003">Cell membrane</keyword>
<feature type="transmembrane region" description="Helical" evidence="15">
    <location>
        <begin position="72"/>
        <end position="89"/>
    </location>
</feature>
<dbReference type="SUPFAM" id="SSF81653">
    <property type="entry name" value="Calcium ATPase, transduction domain A"/>
    <property type="match status" value="1"/>
</dbReference>
<comment type="caution">
    <text evidence="17">The sequence shown here is derived from an EMBL/GenBank/DDBJ whole genome shotgun (WGS) entry which is preliminary data.</text>
</comment>
<name>A0A0R1S4T3_9LACO</name>
<feature type="transmembrane region" description="Helical" evidence="15">
    <location>
        <begin position="9"/>
        <end position="28"/>
    </location>
</feature>
<dbReference type="Proteomes" id="UP000051931">
    <property type="component" value="Unassembled WGS sequence"/>
</dbReference>
<keyword evidence="18" id="KW-1185">Reference proteome</keyword>
<dbReference type="Gene3D" id="3.40.50.1000">
    <property type="entry name" value="HAD superfamily/HAD-like"/>
    <property type="match status" value="1"/>
</dbReference>
<dbReference type="PROSITE" id="PS00154">
    <property type="entry name" value="ATPASE_E1_E2"/>
    <property type="match status" value="1"/>
</dbReference>
<dbReference type="PANTHER" id="PTHR43520">
    <property type="entry name" value="ATP7, ISOFORM B"/>
    <property type="match status" value="1"/>
</dbReference>
<reference evidence="17 18" key="1">
    <citation type="journal article" date="2015" name="Genome Announc.">
        <title>Expanding the biotechnology potential of lactobacilli through comparative genomics of 213 strains and associated genera.</title>
        <authorList>
            <person name="Sun Z."/>
            <person name="Harris H.M."/>
            <person name="McCann A."/>
            <person name="Guo C."/>
            <person name="Argimon S."/>
            <person name="Zhang W."/>
            <person name="Yang X."/>
            <person name="Jeffery I.B."/>
            <person name="Cooney J.C."/>
            <person name="Kagawa T.F."/>
            <person name="Liu W."/>
            <person name="Song Y."/>
            <person name="Salvetti E."/>
            <person name="Wrobel A."/>
            <person name="Rasinkangas P."/>
            <person name="Parkhill J."/>
            <person name="Rea M.C."/>
            <person name="O'Sullivan O."/>
            <person name="Ritari J."/>
            <person name="Douillard F.P."/>
            <person name="Paul Ross R."/>
            <person name="Yang R."/>
            <person name="Briner A.E."/>
            <person name="Felis G.E."/>
            <person name="de Vos W.M."/>
            <person name="Barrangou R."/>
            <person name="Klaenhammer T.R."/>
            <person name="Caufield P.W."/>
            <person name="Cui Y."/>
            <person name="Zhang H."/>
            <person name="O'Toole P.W."/>
        </authorList>
    </citation>
    <scope>NUCLEOTIDE SEQUENCE [LARGE SCALE GENOMIC DNA]</scope>
    <source>
        <strain evidence="17 18">DSM 15354</strain>
    </source>
</reference>
<dbReference type="SFLD" id="SFLDS00003">
    <property type="entry name" value="Haloacid_Dehalogenase"/>
    <property type="match status" value="1"/>
</dbReference>
<dbReference type="SUPFAM" id="SSF81665">
    <property type="entry name" value="Calcium ATPase, transmembrane domain M"/>
    <property type="match status" value="1"/>
</dbReference>
<evidence type="ECO:0000256" key="7">
    <source>
        <dbReference type="ARBA" id="ARBA00022741"/>
    </source>
</evidence>
<dbReference type="Pfam" id="PF00702">
    <property type="entry name" value="Hydrolase"/>
    <property type="match status" value="1"/>
</dbReference>
<dbReference type="PANTHER" id="PTHR43520:SF8">
    <property type="entry name" value="P-TYPE CU(+) TRANSPORTER"/>
    <property type="match status" value="1"/>
</dbReference>
<dbReference type="GO" id="GO:0005886">
    <property type="term" value="C:plasma membrane"/>
    <property type="evidence" value="ECO:0007669"/>
    <property type="project" value="UniProtKB-SubCell"/>
</dbReference>
<accession>A0A0R1S4T3</accession>
<keyword evidence="5 15" id="KW-0812">Transmembrane</keyword>
<dbReference type="EMBL" id="AZFB01000001">
    <property type="protein sequence ID" value="KRL63932.1"/>
    <property type="molecule type" value="Genomic_DNA"/>
</dbReference>
<keyword evidence="13 15" id="KW-0472">Membrane</keyword>
<dbReference type="InterPro" id="IPR027256">
    <property type="entry name" value="P-typ_ATPase_IB"/>
</dbReference>
<dbReference type="STRING" id="1122152.GCA_000425905_00504"/>
<evidence type="ECO:0000256" key="5">
    <source>
        <dbReference type="ARBA" id="ARBA00022692"/>
    </source>
</evidence>
<evidence type="ECO:0000256" key="4">
    <source>
        <dbReference type="ARBA" id="ARBA00022475"/>
    </source>
</evidence>
<dbReference type="GO" id="GO:0055070">
    <property type="term" value="P:copper ion homeostasis"/>
    <property type="evidence" value="ECO:0007669"/>
    <property type="project" value="TreeGrafter"/>
</dbReference>
<dbReference type="RefSeq" id="WP_027824697.1">
    <property type="nucleotide sequence ID" value="NZ_AUEI01000004.1"/>
</dbReference>
<dbReference type="GO" id="GO:0140581">
    <property type="term" value="F:P-type monovalent copper transporter activity"/>
    <property type="evidence" value="ECO:0007669"/>
    <property type="project" value="UniProtKB-EC"/>
</dbReference>
<keyword evidence="6 15" id="KW-0479">Metal-binding</keyword>
<evidence type="ECO:0000256" key="8">
    <source>
        <dbReference type="ARBA" id="ARBA00022796"/>
    </source>
</evidence>
<comment type="similarity">
    <text evidence="2 15">Belongs to the cation transport ATPase (P-type) (TC 3.A.3) family. Type IB subfamily.</text>
</comment>
<dbReference type="CDD" id="cd02094">
    <property type="entry name" value="P-type_ATPase_Cu-like"/>
    <property type="match status" value="1"/>
</dbReference>
<evidence type="ECO:0000256" key="1">
    <source>
        <dbReference type="ARBA" id="ARBA00004651"/>
    </source>
</evidence>
<feature type="transmembrane region" description="Helical" evidence="15">
    <location>
        <begin position="95"/>
        <end position="112"/>
    </location>
</feature>
<feature type="transmembrane region" description="Helical" evidence="15">
    <location>
        <begin position="579"/>
        <end position="598"/>
    </location>
</feature>
<dbReference type="InterPro" id="IPR001757">
    <property type="entry name" value="P_typ_ATPase"/>
</dbReference>
<dbReference type="SFLD" id="SFLDF00027">
    <property type="entry name" value="p-type_atpase"/>
    <property type="match status" value="1"/>
</dbReference>
<dbReference type="Gene3D" id="2.70.150.10">
    <property type="entry name" value="Calcium-transporting ATPase, cytoplasmic transduction domain A"/>
    <property type="match status" value="1"/>
</dbReference>
<dbReference type="NCBIfam" id="TIGR01494">
    <property type="entry name" value="ATPase_P-type"/>
    <property type="match status" value="1"/>
</dbReference>
<keyword evidence="7 15" id="KW-0547">Nucleotide-binding</keyword>
<evidence type="ECO:0000313" key="18">
    <source>
        <dbReference type="Proteomes" id="UP000051931"/>
    </source>
</evidence>
<keyword evidence="8" id="KW-0187">Copper transport</keyword>
<keyword evidence="11 15" id="KW-1133">Transmembrane helix</keyword>
<dbReference type="eggNOG" id="COG2217">
    <property type="taxonomic scope" value="Bacteria"/>
</dbReference>
<dbReference type="InterPro" id="IPR044492">
    <property type="entry name" value="P_typ_ATPase_HD_dom"/>
</dbReference>
<dbReference type="AlphaFoldDB" id="A0A0R1S4T3"/>
<dbReference type="PROSITE" id="PS01229">
    <property type="entry name" value="COF_2"/>
    <property type="match status" value="1"/>
</dbReference>
<dbReference type="InterPro" id="IPR008250">
    <property type="entry name" value="ATPase_P-typ_transduc_dom_A_sf"/>
</dbReference>
<dbReference type="GO" id="GO:0016887">
    <property type="term" value="F:ATP hydrolysis activity"/>
    <property type="evidence" value="ECO:0007669"/>
    <property type="project" value="InterPro"/>
</dbReference>
<proteinExistence type="inferred from homology"/>
<keyword evidence="12" id="KW-0186">Copper</keyword>
<dbReference type="GO" id="GO:0005524">
    <property type="term" value="F:ATP binding"/>
    <property type="evidence" value="ECO:0007669"/>
    <property type="project" value="UniProtKB-UniRule"/>
</dbReference>
<dbReference type="Pfam" id="PF00122">
    <property type="entry name" value="E1-E2_ATPase"/>
    <property type="match status" value="1"/>
</dbReference>
<sequence length="634" mass="68076">MRLTTRQKVIITLILALPLLIQMVLMPFKIKIPAYNYVAFVLTTLIMLLIAKDYYFSAWAAFKKSQANMNTLVAIGTMVAYGYSLFAMFTGHDVYFESAAIVLLFVLVGDSLEESMRSRASGALKKLLKLQAKEAIILDEGKERTISIEQIKPGDILIAKPAMKIAADGIVVSGNSHVDESMITGESLPVEKQVGDKVVGATVNYDGVINYRVTKIGKNTVLNQIVEFVKKAQASKAPIQRLTDKFAQYFVPAVLIFAIITFEIWYVALGAGIDQSLIFAVNVIVIACPCALGLAIPTALMVGTNLSAKQGILIKNGQALEAINQVSTLVFDKTGTITKGEPVVTDIVGDVKQVLTLANNLEQDSEHPLAKAILKAAAKYKLPNCNVKNFKVHKGAGISGEVNGQEVFIGNEKMVTNLSDKLLAATKKLEAQAKTCAYVGTNGEAIGVIAMQDVPKANAKQVINKLKEMGKETIILTGDNDSVAQAIGQAIGIDKVISQVLPNEKAKEIKKLQTKSKVAFVGDGINDAPALSTADVGIAMGSGTDIAIESGEIVLMQDDLMSLLKALKISKKIFNRIKLNLFWAFIYNIIGIPIAAGLFSQQGVVLTPEFAGLAMALSSVSVVTSSLLLNKIKL</sequence>
<evidence type="ECO:0000313" key="17">
    <source>
        <dbReference type="EMBL" id="KRL63932.1"/>
    </source>
</evidence>
<dbReference type="EC" id="7.2.2.8" evidence="3"/>
<evidence type="ECO:0000256" key="15">
    <source>
        <dbReference type="RuleBase" id="RU362081"/>
    </source>
</evidence>
<dbReference type="GO" id="GO:0043682">
    <property type="term" value="F:P-type divalent copper transporter activity"/>
    <property type="evidence" value="ECO:0007669"/>
    <property type="project" value="TreeGrafter"/>
</dbReference>
<keyword evidence="9 15" id="KW-0067">ATP-binding</keyword>
<dbReference type="SFLD" id="SFLDG00002">
    <property type="entry name" value="C1.7:_P-type_atpase_like"/>
    <property type="match status" value="1"/>
</dbReference>
<evidence type="ECO:0000259" key="16">
    <source>
        <dbReference type="Pfam" id="PF00122"/>
    </source>
</evidence>
<evidence type="ECO:0000256" key="13">
    <source>
        <dbReference type="ARBA" id="ARBA00023136"/>
    </source>
</evidence>
<dbReference type="SUPFAM" id="SSF56784">
    <property type="entry name" value="HAD-like"/>
    <property type="match status" value="1"/>
</dbReference>
<dbReference type="PRINTS" id="PR00943">
    <property type="entry name" value="CUATPASE"/>
</dbReference>
<evidence type="ECO:0000256" key="14">
    <source>
        <dbReference type="ARBA" id="ARBA00049289"/>
    </source>
</evidence>
<dbReference type="PATRIC" id="fig|1122152.4.peg.180"/>
<dbReference type="InterPro" id="IPR023214">
    <property type="entry name" value="HAD_sf"/>
</dbReference>
<keyword evidence="8" id="KW-0406">Ion transport</keyword>
<feature type="transmembrane region" description="Helical" evidence="15">
    <location>
        <begin position="277"/>
        <end position="302"/>
    </location>
</feature>
<keyword evidence="8" id="KW-0813">Transport</keyword>
<dbReference type="PRINTS" id="PR00119">
    <property type="entry name" value="CATATPASE"/>
</dbReference>
<dbReference type="Gene3D" id="3.40.1110.10">
    <property type="entry name" value="Calcium-transporting ATPase, cytoplasmic domain N"/>
    <property type="match status" value="1"/>
</dbReference>
<organism evidence="17 18">
    <name type="scientific">Lactobacillus psittaci DSM 15354</name>
    <dbReference type="NCBI Taxonomy" id="1122152"/>
    <lineage>
        <taxon>Bacteria</taxon>
        <taxon>Bacillati</taxon>
        <taxon>Bacillota</taxon>
        <taxon>Bacilli</taxon>
        <taxon>Lactobacillales</taxon>
        <taxon>Lactobacillaceae</taxon>
        <taxon>Lactobacillus</taxon>
    </lineage>
</organism>
<evidence type="ECO:0000256" key="9">
    <source>
        <dbReference type="ARBA" id="ARBA00022840"/>
    </source>
</evidence>